<dbReference type="AlphaFoldDB" id="A0A3B1B2L1"/>
<protein>
    <submittedName>
        <fullName evidence="2">Uncharacterized protein</fullName>
    </submittedName>
</protein>
<gene>
    <name evidence="2" type="ORF">MNBD_GAMMA25-1086</name>
</gene>
<proteinExistence type="predicted"/>
<evidence type="ECO:0000256" key="1">
    <source>
        <dbReference type="SAM" id="MobiDB-lite"/>
    </source>
</evidence>
<name>A0A3B1B2L1_9ZZZZ</name>
<evidence type="ECO:0000313" key="2">
    <source>
        <dbReference type="EMBL" id="VAX05678.1"/>
    </source>
</evidence>
<organism evidence="2">
    <name type="scientific">hydrothermal vent metagenome</name>
    <dbReference type="NCBI Taxonomy" id="652676"/>
    <lineage>
        <taxon>unclassified sequences</taxon>
        <taxon>metagenomes</taxon>
        <taxon>ecological metagenomes</taxon>
    </lineage>
</organism>
<dbReference type="EMBL" id="UOFY01000003">
    <property type="protein sequence ID" value="VAX05678.1"/>
    <property type="molecule type" value="Genomic_DNA"/>
</dbReference>
<sequence>MAMGIERILSDAVSGAQQGLFSARKNSAQLAAAGGGSSKAENEGSNARVEKAADADLGKLVDVKA</sequence>
<feature type="region of interest" description="Disordered" evidence="1">
    <location>
        <begin position="31"/>
        <end position="50"/>
    </location>
</feature>
<accession>A0A3B1B2L1</accession>
<reference evidence="2" key="1">
    <citation type="submission" date="2018-06" db="EMBL/GenBank/DDBJ databases">
        <authorList>
            <person name="Zhirakovskaya E."/>
        </authorList>
    </citation>
    <scope>NUCLEOTIDE SEQUENCE</scope>
</reference>